<protein>
    <submittedName>
        <fullName evidence="3">Helix-turn-helix transcriptional regulator</fullName>
    </submittedName>
</protein>
<dbReference type="SUPFAM" id="SSF47413">
    <property type="entry name" value="lambda repressor-like DNA-binding domains"/>
    <property type="match status" value="1"/>
</dbReference>
<organism evidence="3 4">
    <name type="scientific">Lysinibacillus irui</name>
    <dbReference type="NCBI Taxonomy" id="2998077"/>
    <lineage>
        <taxon>Bacteria</taxon>
        <taxon>Bacillati</taxon>
        <taxon>Bacillota</taxon>
        <taxon>Bacilli</taxon>
        <taxon>Bacillales</taxon>
        <taxon>Bacillaceae</taxon>
        <taxon>Lysinibacillus</taxon>
    </lineage>
</organism>
<proteinExistence type="predicted"/>
<comment type="caution">
    <text evidence="3">The sequence shown here is derived from an EMBL/GenBank/DDBJ whole genome shotgun (WGS) entry which is preliminary data.</text>
</comment>
<dbReference type="Pfam" id="PF01381">
    <property type="entry name" value="HTH_3"/>
    <property type="match status" value="1"/>
</dbReference>
<dbReference type="CDD" id="cd00093">
    <property type="entry name" value="HTH_XRE"/>
    <property type="match status" value="1"/>
</dbReference>
<dbReference type="SMART" id="SM00530">
    <property type="entry name" value="HTH_XRE"/>
    <property type="match status" value="1"/>
</dbReference>
<reference evidence="3 4" key="1">
    <citation type="submission" date="2023-12" db="EMBL/GenBank/DDBJ databases">
        <title>Genome comparison identifies genes involved in endophytic behavior of Lysinibacillus irui and provides insights into its role as a plant-growth promoting bacterium.</title>
        <authorList>
            <person name="Hilario S."/>
            <person name="Matos I."/>
            <person name="Goncalves M.F.M."/>
            <person name="Pardo C.A."/>
            <person name="Santos M.J."/>
        </authorList>
    </citation>
    <scope>NUCLEOTIDE SEQUENCE [LARGE SCALE GENOMIC DNA]</scope>
    <source>
        <strain evidence="3 4">B3</strain>
    </source>
</reference>
<dbReference type="InterPro" id="IPR010982">
    <property type="entry name" value="Lambda_DNA-bd_dom_sf"/>
</dbReference>
<keyword evidence="1" id="KW-0238">DNA-binding</keyword>
<accession>A0ABU5NFS6</accession>
<evidence type="ECO:0000313" key="3">
    <source>
        <dbReference type="EMBL" id="MEA0974889.1"/>
    </source>
</evidence>
<gene>
    <name evidence="3" type="ORF">U6C28_01170</name>
</gene>
<dbReference type="RefSeq" id="WP_322611336.1">
    <property type="nucleotide sequence ID" value="NZ_JAXLNX010000007.1"/>
</dbReference>
<dbReference type="PANTHER" id="PTHR46797">
    <property type="entry name" value="HTH-TYPE TRANSCRIPTIONAL REGULATOR"/>
    <property type="match status" value="1"/>
</dbReference>
<dbReference type="PANTHER" id="PTHR46797:SF1">
    <property type="entry name" value="METHYLPHOSPHONATE SYNTHASE"/>
    <property type="match status" value="1"/>
</dbReference>
<dbReference type="InterPro" id="IPR001387">
    <property type="entry name" value="Cro/C1-type_HTH"/>
</dbReference>
<name>A0ABU5NFS6_9BACI</name>
<dbReference type="InterPro" id="IPR050807">
    <property type="entry name" value="TransReg_Diox_bact_type"/>
</dbReference>
<evidence type="ECO:0000259" key="2">
    <source>
        <dbReference type="PROSITE" id="PS50943"/>
    </source>
</evidence>
<feature type="domain" description="HTH cro/C1-type" evidence="2">
    <location>
        <begin position="6"/>
        <end position="60"/>
    </location>
</feature>
<sequence>MISNELKNVRKKRGISIAELARRTNLSRMTISNIENQNAIPKIDTAFSLARELEVDITSIFFEGCVNHDLQKG</sequence>
<dbReference type="Proteomes" id="UP001289615">
    <property type="component" value="Unassembled WGS sequence"/>
</dbReference>
<evidence type="ECO:0000313" key="4">
    <source>
        <dbReference type="Proteomes" id="UP001289615"/>
    </source>
</evidence>
<evidence type="ECO:0000256" key="1">
    <source>
        <dbReference type="ARBA" id="ARBA00023125"/>
    </source>
</evidence>
<dbReference type="EMBL" id="JAXUIA010000001">
    <property type="protein sequence ID" value="MEA0974889.1"/>
    <property type="molecule type" value="Genomic_DNA"/>
</dbReference>
<keyword evidence="4" id="KW-1185">Reference proteome</keyword>
<dbReference type="PROSITE" id="PS50943">
    <property type="entry name" value="HTH_CROC1"/>
    <property type="match status" value="1"/>
</dbReference>
<dbReference type="Gene3D" id="1.10.260.40">
    <property type="entry name" value="lambda repressor-like DNA-binding domains"/>
    <property type="match status" value="1"/>
</dbReference>